<accession>A0A1F6DBX2</accession>
<comment type="caution">
    <text evidence="2">The sequence shown here is derived from an EMBL/GenBank/DDBJ whole genome shotgun (WGS) entry which is preliminary data.</text>
</comment>
<feature type="transmembrane region" description="Helical" evidence="1">
    <location>
        <begin position="161"/>
        <end position="180"/>
    </location>
</feature>
<feature type="transmembrane region" description="Helical" evidence="1">
    <location>
        <begin position="120"/>
        <end position="140"/>
    </location>
</feature>
<feature type="transmembrane region" description="Helical" evidence="1">
    <location>
        <begin position="14"/>
        <end position="38"/>
    </location>
</feature>
<organism evidence="2 3">
    <name type="scientific">Candidatus Kaiserbacteria bacterium RIFCSPHIGHO2_02_FULL_50_50</name>
    <dbReference type="NCBI Taxonomy" id="1798492"/>
    <lineage>
        <taxon>Bacteria</taxon>
        <taxon>Candidatus Kaiseribacteriota</taxon>
    </lineage>
</organism>
<keyword evidence="1" id="KW-0812">Transmembrane</keyword>
<evidence type="ECO:0000313" key="2">
    <source>
        <dbReference type="EMBL" id="OGG58919.1"/>
    </source>
</evidence>
<keyword evidence="1" id="KW-0472">Membrane</keyword>
<feature type="transmembrane region" description="Helical" evidence="1">
    <location>
        <begin position="78"/>
        <end position="100"/>
    </location>
</feature>
<sequence>MTIEGIRTIETKDIALITILSYVVGFVITNIYLANFAFAEFSFFHVKFIPVGFLFLFLSLGVYFCFQYADLSYKERAWYVRIPLFLCVAGALIFFLDIVFVNRIDAVAGHGPDAIFKVDFGLWIVLNLVLYFIITALLDTKNILINNFKDIVNGYKVLNRIFFLVAITVFNIALFANLIYPSVPTYLGGGRQIMAAILVEGVQNQEPTFVRIIYQTPDYLLYESLAPSTDKVKVTMVPFDRIDSIEYLGIDAGTGSYIFSKYMLRAKTNIEYKEDR</sequence>
<dbReference type="Proteomes" id="UP000178794">
    <property type="component" value="Unassembled WGS sequence"/>
</dbReference>
<feature type="transmembrane region" description="Helical" evidence="1">
    <location>
        <begin position="44"/>
        <end position="66"/>
    </location>
</feature>
<evidence type="ECO:0000313" key="3">
    <source>
        <dbReference type="Proteomes" id="UP000178794"/>
    </source>
</evidence>
<proteinExistence type="predicted"/>
<keyword evidence="1" id="KW-1133">Transmembrane helix</keyword>
<dbReference type="EMBL" id="MFLF01000021">
    <property type="protein sequence ID" value="OGG58919.1"/>
    <property type="molecule type" value="Genomic_DNA"/>
</dbReference>
<protein>
    <submittedName>
        <fullName evidence="2">Uncharacterized protein</fullName>
    </submittedName>
</protein>
<dbReference type="AlphaFoldDB" id="A0A1F6DBX2"/>
<name>A0A1F6DBX2_9BACT</name>
<reference evidence="2 3" key="1">
    <citation type="journal article" date="2016" name="Nat. Commun.">
        <title>Thousands of microbial genomes shed light on interconnected biogeochemical processes in an aquifer system.</title>
        <authorList>
            <person name="Anantharaman K."/>
            <person name="Brown C.T."/>
            <person name="Hug L.A."/>
            <person name="Sharon I."/>
            <person name="Castelle C.J."/>
            <person name="Probst A.J."/>
            <person name="Thomas B.C."/>
            <person name="Singh A."/>
            <person name="Wilkins M.J."/>
            <person name="Karaoz U."/>
            <person name="Brodie E.L."/>
            <person name="Williams K.H."/>
            <person name="Hubbard S.S."/>
            <person name="Banfield J.F."/>
        </authorList>
    </citation>
    <scope>NUCLEOTIDE SEQUENCE [LARGE SCALE GENOMIC DNA]</scope>
</reference>
<gene>
    <name evidence="2" type="ORF">A3C89_03470</name>
</gene>
<evidence type="ECO:0000256" key="1">
    <source>
        <dbReference type="SAM" id="Phobius"/>
    </source>
</evidence>